<dbReference type="PANTHER" id="PTHR37946:SF1">
    <property type="entry name" value="SLL1969 PROTEIN"/>
    <property type="match status" value="1"/>
</dbReference>
<name>A0ABV0JJW6_9CYAN</name>
<feature type="region of interest" description="Disordered" evidence="1">
    <location>
        <begin position="198"/>
        <end position="229"/>
    </location>
</feature>
<comment type="caution">
    <text evidence="2">The sequence shown here is derived from an EMBL/GenBank/DDBJ whole genome shotgun (WGS) entry which is preliminary data.</text>
</comment>
<proteinExistence type="predicted"/>
<organism evidence="2 3">
    <name type="scientific">Funiculus sociatus GB2-A5</name>
    <dbReference type="NCBI Taxonomy" id="2933946"/>
    <lineage>
        <taxon>Bacteria</taxon>
        <taxon>Bacillati</taxon>
        <taxon>Cyanobacteriota</taxon>
        <taxon>Cyanophyceae</taxon>
        <taxon>Coleofasciculales</taxon>
        <taxon>Coleofasciculaceae</taxon>
        <taxon>Funiculus</taxon>
    </lineage>
</organism>
<dbReference type="RefSeq" id="WP_190422730.1">
    <property type="nucleotide sequence ID" value="NZ_JAMPKK010000006.1"/>
</dbReference>
<sequence length="229" mass="25720">MNSSDKPNPVLLVHGINDTAAVFHKMAPYLTQRGWTVYDISLLPNTGEAGLDSLAVQVADYIAKTFAPEQPLDLVGFSMGGIVSRYYVQRLGGIKRVQRFITISAPNNGTWAGYFHNGEGCCQMRPDSGLLYDLNRDVEMLEQLNFTSIWTPYDLIILPPKSSQMPVGKDVQLPILFHPWMITDIRAIKAVAKALSEPLKSDREASPKENRQLQRTPERQKSPQHERNI</sequence>
<evidence type="ECO:0000313" key="3">
    <source>
        <dbReference type="Proteomes" id="UP001442494"/>
    </source>
</evidence>
<dbReference type="Pfam" id="PF02089">
    <property type="entry name" value="Palm_thioest"/>
    <property type="match status" value="1"/>
</dbReference>
<reference evidence="2 3" key="1">
    <citation type="submission" date="2022-04" db="EMBL/GenBank/DDBJ databases">
        <title>Positive selection, recombination, and allopatry shape intraspecific diversity of widespread and dominant cyanobacteria.</title>
        <authorList>
            <person name="Wei J."/>
            <person name="Shu W."/>
            <person name="Hu C."/>
        </authorList>
    </citation>
    <scope>NUCLEOTIDE SEQUENCE [LARGE SCALE GENOMIC DNA]</scope>
    <source>
        <strain evidence="2 3">GB2-A5</strain>
    </source>
</reference>
<dbReference type="PANTHER" id="PTHR37946">
    <property type="entry name" value="SLL1969 PROTEIN"/>
    <property type="match status" value="1"/>
</dbReference>
<feature type="compositionally biased region" description="Basic and acidic residues" evidence="1">
    <location>
        <begin position="199"/>
        <end position="229"/>
    </location>
</feature>
<evidence type="ECO:0000256" key="1">
    <source>
        <dbReference type="SAM" id="MobiDB-lite"/>
    </source>
</evidence>
<dbReference type="InterPro" id="IPR029058">
    <property type="entry name" value="AB_hydrolase_fold"/>
</dbReference>
<dbReference type="SUPFAM" id="SSF53474">
    <property type="entry name" value="alpha/beta-Hydrolases"/>
    <property type="match status" value="1"/>
</dbReference>
<protein>
    <submittedName>
        <fullName evidence="2">Triacylglycerol lipase</fullName>
    </submittedName>
</protein>
<gene>
    <name evidence="2" type="ORF">NDI37_04525</name>
</gene>
<evidence type="ECO:0000313" key="2">
    <source>
        <dbReference type="EMBL" id="MEP0863730.1"/>
    </source>
</evidence>
<dbReference type="Gene3D" id="3.40.50.1820">
    <property type="entry name" value="alpha/beta hydrolase"/>
    <property type="match status" value="1"/>
</dbReference>
<dbReference type="Proteomes" id="UP001442494">
    <property type="component" value="Unassembled WGS sequence"/>
</dbReference>
<dbReference type="EMBL" id="JAMPKK010000006">
    <property type="protein sequence ID" value="MEP0863730.1"/>
    <property type="molecule type" value="Genomic_DNA"/>
</dbReference>
<keyword evidence="3" id="KW-1185">Reference proteome</keyword>
<accession>A0ABV0JJW6</accession>